<accession>A0A7G5MVS9</accession>
<dbReference type="GeneID" id="75051271"/>
<dbReference type="EMBL" id="CP039126">
    <property type="protein sequence ID" value="QMW78722.1"/>
    <property type="molecule type" value="Genomic_DNA"/>
</dbReference>
<feature type="domain" description="Flavodoxin" evidence="1">
    <location>
        <begin position="4"/>
        <end position="137"/>
    </location>
</feature>
<name>A0A7G5MVS9_9FIRM</name>
<dbReference type="Proteomes" id="UP000515789">
    <property type="component" value="Chromosome"/>
</dbReference>
<gene>
    <name evidence="2" type="ORF">E5259_14610</name>
</gene>
<dbReference type="Pfam" id="PF12724">
    <property type="entry name" value="Flavodoxin_5"/>
    <property type="match status" value="1"/>
</dbReference>
<dbReference type="GO" id="GO:0006783">
    <property type="term" value="P:heme biosynthetic process"/>
    <property type="evidence" value="ECO:0007669"/>
    <property type="project" value="TreeGrafter"/>
</dbReference>
<dbReference type="AlphaFoldDB" id="A0A7G5MVS9"/>
<dbReference type="RefSeq" id="WP_018597318.1">
    <property type="nucleotide sequence ID" value="NZ_AP031416.1"/>
</dbReference>
<dbReference type="Gene3D" id="3.40.50.360">
    <property type="match status" value="1"/>
</dbReference>
<dbReference type="SUPFAM" id="SSF52218">
    <property type="entry name" value="Flavoproteins"/>
    <property type="match status" value="1"/>
</dbReference>
<evidence type="ECO:0000313" key="2">
    <source>
        <dbReference type="EMBL" id="QMW78722.1"/>
    </source>
</evidence>
<evidence type="ECO:0000259" key="1">
    <source>
        <dbReference type="Pfam" id="PF12724"/>
    </source>
</evidence>
<organism evidence="2 3">
    <name type="scientific">Blautia producta</name>
    <dbReference type="NCBI Taxonomy" id="33035"/>
    <lineage>
        <taxon>Bacteria</taxon>
        <taxon>Bacillati</taxon>
        <taxon>Bacillota</taxon>
        <taxon>Clostridia</taxon>
        <taxon>Lachnospirales</taxon>
        <taxon>Lachnospiraceae</taxon>
        <taxon>Blautia</taxon>
    </lineage>
</organism>
<dbReference type="InterPro" id="IPR029039">
    <property type="entry name" value="Flavoprotein-like_sf"/>
</dbReference>
<proteinExistence type="predicted"/>
<protein>
    <recommendedName>
        <fullName evidence="1">Flavodoxin domain-containing protein</fullName>
    </recommendedName>
</protein>
<dbReference type="InterPro" id="IPR026816">
    <property type="entry name" value="Flavodoxin_dom"/>
</dbReference>
<dbReference type="GO" id="GO:0010181">
    <property type="term" value="F:FMN binding"/>
    <property type="evidence" value="ECO:0007669"/>
    <property type="project" value="TreeGrafter"/>
</dbReference>
<dbReference type="InterPro" id="IPR052200">
    <property type="entry name" value="Protoporphyrinogen_IX_DH"/>
</dbReference>
<evidence type="ECO:0000313" key="3">
    <source>
        <dbReference type="Proteomes" id="UP000515789"/>
    </source>
</evidence>
<sequence>MRTLIAYTTKYGCTTKCAEILKPFLEGEVVIRPVKDIKEKLDLFDTIILGGSVYMGKIQKSLTHFCCQQKKILLKKKLGIYISCYTPKDTPGFLESLFPEELLKHATYATTVGGVMDYKKMNFAYRKLFESLKKIDGFNEGFTEPSINIDEIHKLADAMNKK</sequence>
<reference evidence="2 3" key="1">
    <citation type="submission" date="2019-04" db="EMBL/GenBank/DDBJ databases">
        <authorList>
            <person name="Schori C."/>
            <person name="Ahrens C."/>
        </authorList>
    </citation>
    <scope>NUCLEOTIDE SEQUENCE [LARGE SCALE GENOMIC DNA]</scope>
    <source>
        <strain evidence="2 3">DSM 2950</strain>
    </source>
</reference>
<dbReference type="GO" id="GO:0070819">
    <property type="term" value="F:menaquinone-dependent protoporphyrinogen oxidase activity"/>
    <property type="evidence" value="ECO:0007669"/>
    <property type="project" value="TreeGrafter"/>
</dbReference>
<dbReference type="PANTHER" id="PTHR38030:SF2">
    <property type="entry name" value="PROTOPORPHYRINOGEN IX DEHYDROGENASE [QUINONE]"/>
    <property type="match status" value="1"/>
</dbReference>
<dbReference type="PANTHER" id="PTHR38030">
    <property type="entry name" value="PROTOPORPHYRINOGEN IX DEHYDROGENASE [MENAQUINONE]"/>
    <property type="match status" value="1"/>
</dbReference>